<dbReference type="PANTHER" id="PTHR45690:SF19">
    <property type="entry name" value="NACHT, LRR AND PYD DOMAINS-CONTAINING PROTEIN 3"/>
    <property type="match status" value="1"/>
</dbReference>
<dbReference type="InterPro" id="IPR041267">
    <property type="entry name" value="NLRP_HD2"/>
</dbReference>
<dbReference type="Pfam" id="PF17776">
    <property type="entry name" value="NLRC4_HD2"/>
    <property type="match status" value="1"/>
</dbReference>
<sequence length="481" mass="56241">MWLSKGENNDLYSVRLMLHAIVIELDYQKKYREHIQEEYQIIEDRNARRRHAELMAQQTSHTKISVLFDPGRNREIPRTVVLQGAAGIGKTMTARKIMLDWAAGKLYQKKFDYVFYINCREINRVTAEQSVADLLLNNFPDGVGSIKEIFKKPEKLLFVIDGFDELSSLLDIDEKPVKTILCSLLRKKVLQKSFLLITTRPTALEKLQQNLRFPCYAEIMGFSGDDRKEYFHKFFCDEKKATQAFNFVKENEMLFTMCFVPIVCWIICTVMKQQMERGEDLAQTSKTTTSVYLLFLTNLLTGHLTGSIQESKTNLWKLCSLAADGILKQKILFEEGDLKKHNLSLSNIQSLFLIKSIFQKDTECESVYSFIHLTFQEFFAAMFYVLEEDEETMKKSLTSKKDVNHLLKTYGTSKNNYLMLTVRFLFGLLNKERLNDIEKMLNFKTTSEIKLDLLKWFEAEAKNISPLPYKTYEELYYVFYM</sequence>
<feature type="domain" description="NACHT" evidence="8">
    <location>
        <begin position="78"/>
        <end position="386"/>
    </location>
</feature>
<dbReference type="InterPro" id="IPR041075">
    <property type="entry name" value="NOD1/2_WH"/>
</dbReference>
<keyword evidence="3" id="KW-0677">Repeat</keyword>
<dbReference type="InParanoid" id="A0A674JHU0"/>
<evidence type="ECO:0000256" key="5">
    <source>
        <dbReference type="ARBA" id="ARBA00022840"/>
    </source>
</evidence>
<dbReference type="GO" id="GO:0006954">
    <property type="term" value="P:inflammatory response"/>
    <property type="evidence" value="ECO:0007669"/>
    <property type="project" value="UniProtKB-KW"/>
</dbReference>
<keyword evidence="7" id="KW-0395">Inflammatory response</keyword>
<evidence type="ECO:0000259" key="8">
    <source>
        <dbReference type="PROSITE" id="PS50837"/>
    </source>
</evidence>
<proteinExistence type="predicted"/>
<dbReference type="Proteomes" id="UP000472274">
    <property type="component" value="Unplaced"/>
</dbReference>
<keyword evidence="6" id="KW-0832">Ubl conjugation</keyword>
<evidence type="ECO:0000256" key="7">
    <source>
        <dbReference type="ARBA" id="ARBA00023198"/>
    </source>
</evidence>
<dbReference type="GO" id="GO:0005524">
    <property type="term" value="F:ATP binding"/>
    <property type="evidence" value="ECO:0007669"/>
    <property type="project" value="UniProtKB-KW"/>
</dbReference>
<dbReference type="Gene3D" id="3.40.50.300">
    <property type="entry name" value="P-loop containing nucleotide triphosphate hydrolases"/>
    <property type="match status" value="1"/>
</dbReference>
<dbReference type="PROSITE" id="PS50837">
    <property type="entry name" value="NACHT"/>
    <property type="match status" value="1"/>
</dbReference>
<reference evidence="9" key="1">
    <citation type="submission" date="2025-08" db="UniProtKB">
        <authorList>
            <consortium name="Ensembl"/>
        </authorList>
    </citation>
    <scope>IDENTIFICATION</scope>
</reference>
<dbReference type="GO" id="GO:0005737">
    <property type="term" value="C:cytoplasm"/>
    <property type="evidence" value="ECO:0007669"/>
    <property type="project" value="UniProtKB-SubCell"/>
</dbReference>
<keyword evidence="10" id="KW-1185">Reference proteome</keyword>
<reference evidence="9" key="2">
    <citation type="submission" date="2025-09" db="UniProtKB">
        <authorList>
            <consortium name="Ensembl"/>
        </authorList>
    </citation>
    <scope>IDENTIFICATION</scope>
</reference>
<evidence type="ECO:0000256" key="1">
    <source>
        <dbReference type="ARBA" id="ARBA00004496"/>
    </source>
</evidence>
<dbReference type="GeneTree" id="ENSGT00940000160873"/>
<evidence type="ECO:0000313" key="10">
    <source>
        <dbReference type="Proteomes" id="UP000472274"/>
    </source>
</evidence>
<dbReference type="InterPro" id="IPR027417">
    <property type="entry name" value="P-loop_NTPase"/>
</dbReference>
<accession>A0A674JHU0</accession>
<organism evidence="9 10">
    <name type="scientific">Terrapene triunguis</name>
    <name type="common">Three-toed box turtle</name>
    <dbReference type="NCBI Taxonomy" id="2587831"/>
    <lineage>
        <taxon>Eukaryota</taxon>
        <taxon>Metazoa</taxon>
        <taxon>Chordata</taxon>
        <taxon>Craniata</taxon>
        <taxon>Vertebrata</taxon>
        <taxon>Euteleostomi</taxon>
        <taxon>Archelosauria</taxon>
        <taxon>Testudinata</taxon>
        <taxon>Testudines</taxon>
        <taxon>Cryptodira</taxon>
        <taxon>Durocryptodira</taxon>
        <taxon>Testudinoidea</taxon>
        <taxon>Emydidae</taxon>
        <taxon>Terrapene</taxon>
    </lineage>
</organism>
<keyword evidence="5" id="KW-0067">ATP-binding</keyword>
<dbReference type="AlphaFoldDB" id="A0A674JHU0"/>
<name>A0A674JHU0_9SAUR</name>
<evidence type="ECO:0000256" key="4">
    <source>
        <dbReference type="ARBA" id="ARBA00022741"/>
    </source>
</evidence>
<dbReference type="SUPFAM" id="SSF52540">
    <property type="entry name" value="P-loop containing nucleoside triphosphate hydrolases"/>
    <property type="match status" value="1"/>
</dbReference>
<dbReference type="Pfam" id="PF17779">
    <property type="entry name" value="WHD_NOD2"/>
    <property type="match status" value="1"/>
</dbReference>
<dbReference type="Pfam" id="PF05729">
    <property type="entry name" value="NACHT"/>
    <property type="match status" value="1"/>
</dbReference>
<keyword evidence="4" id="KW-0547">Nucleotide-binding</keyword>
<dbReference type="InterPro" id="IPR050637">
    <property type="entry name" value="NLRP_innate_immun_reg"/>
</dbReference>
<comment type="subcellular location">
    <subcellularLocation>
        <location evidence="1">Cytoplasm</location>
    </subcellularLocation>
</comment>
<dbReference type="InterPro" id="IPR007111">
    <property type="entry name" value="NACHT_NTPase"/>
</dbReference>
<evidence type="ECO:0000313" key="9">
    <source>
        <dbReference type="Ensembl" id="ENSTMTP00000019437.1"/>
    </source>
</evidence>
<evidence type="ECO:0000256" key="6">
    <source>
        <dbReference type="ARBA" id="ARBA00022843"/>
    </source>
</evidence>
<evidence type="ECO:0000256" key="3">
    <source>
        <dbReference type="ARBA" id="ARBA00022737"/>
    </source>
</evidence>
<dbReference type="PANTHER" id="PTHR45690">
    <property type="entry name" value="NACHT, LRR AND PYD DOMAINS-CONTAINING PROTEIN 12"/>
    <property type="match status" value="1"/>
</dbReference>
<dbReference type="FunFam" id="3.40.50.300:FF:000442">
    <property type="entry name" value="NACHT, LRR and PYD domains-containing protein 3"/>
    <property type="match status" value="1"/>
</dbReference>
<protein>
    <recommendedName>
        <fullName evidence="8">NACHT domain-containing protein</fullName>
    </recommendedName>
</protein>
<evidence type="ECO:0000256" key="2">
    <source>
        <dbReference type="ARBA" id="ARBA00022490"/>
    </source>
</evidence>
<dbReference type="GO" id="GO:0045087">
    <property type="term" value="P:innate immune response"/>
    <property type="evidence" value="ECO:0007669"/>
    <property type="project" value="UniProtKB-KW"/>
</dbReference>
<dbReference type="Ensembl" id="ENSTMTT00000020121.1">
    <property type="protein sequence ID" value="ENSTMTP00000019437.1"/>
    <property type="gene ID" value="ENSTMTG00000014278.1"/>
</dbReference>
<keyword evidence="2" id="KW-0963">Cytoplasm</keyword>